<evidence type="ECO:0000313" key="2">
    <source>
        <dbReference type="EMBL" id="MBB5223103.1"/>
    </source>
</evidence>
<evidence type="ECO:0000256" key="1">
    <source>
        <dbReference type="SAM" id="MobiDB-lite"/>
    </source>
</evidence>
<dbReference type="Pfam" id="PF13770">
    <property type="entry name" value="DUF4169"/>
    <property type="match status" value="1"/>
</dbReference>
<feature type="compositionally biased region" description="Basic and acidic residues" evidence="1">
    <location>
        <begin position="15"/>
        <end position="63"/>
    </location>
</feature>
<dbReference type="InterPro" id="IPR025227">
    <property type="entry name" value="DUF4169"/>
</dbReference>
<dbReference type="RefSeq" id="WP_184151369.1">
    <property type="nucleotide sequence ID" value="NZ_JACHFM010000003.1"/>
</dbReference>
<evidence type="ECO:0000313" key="3">
    <source>
        <dbReference type="Proteomes" id="UP000549457"/>
    </source>
</evidence>
<feature type="region of interest" description="Disordered" evidence="1">
    <location>
        <begin position="1"/>
        <end position="71"/>
    </location>
</feature>
<comment type="caution">
    <text evidence="2">The sequence shown here is derived from an EMBL/GenBank/DDBJ whole genome shotgun (WGS) entry which is preliminary data.</text>
</comment>
<dbReference type="EMBL" id="JACHFM010000003">
    <property type="protein sequence ID" value="MBB5223103.1"/>
    <property type="molecule type" value="Genomic_DNA"/>
</dbReference>
<reference evidence="2 3" key="1">
    <citation type="submission" date="2020-08" db="EMBL/GenBank/DDBJ databases">
        <title>Genomic Encyclopedia of Type Strains, Phase IV (KMG-IV): sequencing the most valuable type-strain genomes for metagenomic binning, comparative biology and taxonomic classification.</title>
        <authorList>
            <person name="Goeker M."/>
        </authorList>
    </citation>
    <scope>NUCLEOTIDE SEQUENCE [LARGE SCALE GENOMIC DNA]</scope>
    <source>
        <strain evidence="2 3">DSM 101730</strain>
    </source>
</reference>
<dbReference type="Proteomes" id="UP000549457">
    <property type="component" value="Unassembled WGS sequence"/>
</dbReference>
<gene>
    <name evidence="2" type="ORF">HNP73_003050</name>
</gene>
<name>A0A840SV00_9RHOB</name>
<evidence type="ECO:0008006" key="4">
    <source>
        <dbReference type="Google" id="ProtNLM"/>
    </source>
</evidence>
<sequence length="71" mass="7834">MADVVNLRTARKQRERAEARRKVAVRTGDETERAKAEAALDRRRFDGHRRDRDTGSGGDEPRDGGGGQGEG</sequence>
<organism evidence="2 3">
    <name type="scientific">Amaricoccus macauensis</name>
    <dbReference type="NCBI Taxonomy" id="57001"/>
    <lineage>
        <taxon>Bacteria</taxon>
        <taxon>Pseudomonadati</taxon>
        <taxon>Pseudomonadota</taxon>
        <taxon>Alphaproteobacteria</taxon>
        <taxon>Rhodobacterales</taxon>
        <taxon>Paracoccaceae</taxon>
        <taxon>Amaricoccus</taxon>
    </lineage>
</organism>
<dbReference type="AlphaFoldDB" id="A0A840SV00"/>
<keyword evidence="3" id="KW-1185">Reference proteome</keyword>
<protein>
    <recommendedName>
        <fullName evidence="4">DUF4169 family protein</fullName>
    </recommendedName>
</protein>
<accession>A0A840SV00</accession>
<proteinExistence type="predicted"/>